<dbReference type="SUPFAM" id="SSF53335">
    <property type="entry name" value="S-adenosyl-L-methionine-dependent methyltransferases"/>
    <property type="match status" value="1"/>
</dbReference>
<dbReference type="InterPro" id="IPR029063">
    <property type="entry name" value="SAM-dependent_MTases_sf"/>
</dbReference>
<dbReference type="PANTHER" id="PTHR43397:SF1">
    <property type="entry name" value="ERGOTHIONEINE BIOSYNTHESIS PROTEIN 1"/>
    <property type="match status" value="1"/>
</dbReference>
<sequence length="308" mass="35460">MNDFKKEVLEGLSKKNKSLSSKYFYDSEGSRIFQEIMDMPEYYLPKAEMEIIRNQSEYIAEKIRKKELDVIELGAGDGRKTVHFLEVLSSKVTQLTYFPLDIDESILRENENLVNNQVPTIRVKPMKGDYFLTLSQIRQRNIPRVILFAGSNIGNFPDSKASEFLEMIKKEMKPGDYFLLGADLKKHPKMILDAYSDAKGITARFNLNLLKRINRELSADFDLSAFEHYATYHPMTGAAESFLVSLKKQTVTIGTEKIEFGLHEVIKTEISQKYDQEKLIDLAEGSGLKWDSAYSDTQSLFSWVLFKR</sequence>
<dbReference type="InterPro" id="IPR051128">
    <property type="entry name" value="EgtD_Methyltrsf_superfamily"/>
</dbReference>
<gene>
    <name evidence="4" type="primary">egtD</name>
    <name evidence="4" type="ORF">Aconfl_29680</name>
</gene>
<evidence type="ECO:0000313" key="5">
    <source>
        <dbReference type="Proteomes" id="UP001338309"/>
    </source>
</evidence>
<dbReference type="RefSeq" id="WP_338225034.1">
    <property type="nucleotide sequence ID" value="NZ_BTPD01000009.1"/>
</dbReference>
<dbReference type="Gene3D" id="3.40.50.150">
    <property type="entry name" value="Vaccinia Virus protein VP39"/>
    <property type="match status" value="1"/>
</dbReference>
<dbReference type="EMBL" id="BTPD01000009">
    <property type="protein sequence ID" value="GMQ30325.1"/>
    <property type="molecule type" value="Genomic_DNA"/>
</dbReference>
<dbReference type="InterPro" id="IPR035094">
    <property type="entry name" value="EgtD"/>
</dbReference>
<protein>
    <submittedName>
        <fullName evidence="4">L-histidine N(Alpha)-methyltransferase</fullName>
    </submittedName>
</protein>
<evidence type="ECO:0000313" key="4">
    <source>
        <dbReference type="EMBL" id="GMQ30325.1"/>
    </source>
</evidence>
<reference evidence="4 5" key="1">
    <citation type="submission" date="2023-08" db="EMBL/GenBank/DDBJ databases">
        <title>Draft genome sequence of Algoriphagus confluentis.</title>
        <authorList>
            <person name="Takatani N."/>
            <person name="Hosokawa M."/>
            <person name="Sawabe T."/>
        </authorList>
    </citation>
    <scope>NUCLEOTIDE SEQUENCE [LARGE SCALE GENOMIC DNA]</scope>
    <source>
        <strain evidence="4 5">NBRC 111222</strain>
    </source>
</reference>
<dbReference type="InterPro" id="IPR017804">
    <property type="entry name" value="MeTrfase_EgtD-like"/>
</dbReference>
<evidence type="ECO:0000256" key="1">
    <source>
        <dbReference type="ARBA" id="ARBA00022603"/>
    </source>
</evidence>
<comment type="caution">
    <text evidence="4">The sequence shown here is derived from an EMBL/GenBank/DDBJ whole genome shotgun (WGS) entry which is preliminary data.</text>
</comment>
<dbReference type="NCBIfam" id="TIGR03438">
    <property type="entry name" value="egtD_ergothio"/>
    <property type="match status" value="1"/>
</dbReference>
<evidence type="ECO:0000259" key="3">
    <source>
        <dbReference type="Pfam" id="PF10017"/>
    </source>
</evidence>
<keyword evidence="1" id="KW-0489">Methyltransferase</keyword>
<feature type="domain" description="Histidine-specific methyltransferase SAM-dependent" evidence="3">
    <location>
        <begin position="4"/>
        <end position="307"/>
    </location>
</feature>
<dbReference type="Proteomes" id="UP001338309">
    <property type="component" value="Unassembled WGS sequence"/>
</dbReference>
<accession>A0ABQ6PSW3</accession>
<dbReference type="PIRSF" id="PIRSF018005">
    <property type="entry name" value="UCP018005"/>
    <property type="match status" value="1"/>
</dbReference>
<keyword evidence="2" id="KW-0808">Transferase</keyword>
<name>A0ABQ6PSW3_9BACT</name>
<dbReference type="InterPro" id="IPR019257">
    <property type="entry name" value="MeTrfase_dom"/>
</dbReference>
<dbReference type="PANTHER" id="PTHR43397">
    <property type="entry name" value="ERGOTHIONEINE BIOSYNTHESIS PROTEIN 1"/>
    <property type="match status" value="1"/>
</dbReference>
<dbReference type="Pfam" id="PF10017">
    <property type="entry name" value="Methyltransf_33"/>
    <property type="match status" value="1"/>
</dbReference>
<keyword evidence="5" id="KW-1185">Reference proteome</keyword>
<proteinExistence type="predicted"/>
<organism evidence="4 5">
    <name type="scientific">Algoriphagus confluentis</name>
    <dbReference type="NCBI Taxonomy" id="1697556"/>
    <lineage>
        <taxon>Bacteria</taxon>
        <taxon>Pseudomonadati</taxon>
        <taxon>Bacteroidota</taxon>
        <taxon>Cytophagia</taxon>
        <taxon>Cytophagales</taxon>
        <taxon>Cyclobacteriaceae</taxon>
        <taxon>Algoriphagus</taxon>
    </lineage>
</organism>
<evidence type="ECO:0000256" key="2">
    <source>
        <dbReference type="ARBA" id="ARBA00022679"/>
    </source>
</evidence>